<evidence type="ECO:0000313" key="1">
    <source>
        <dbReference type="EMBL" id="CUR30496.1"/>
    </source>
</evidence>
<sequence>MMIRYCIELLQKKPDHVKIINVPNPETQEKEAKDIAAKLAKRAQLVLDCLDNPIINKK</sequence>
<protein>
    <submittedName>
        <fullName evidence="1">Uncharacterized protein</fullName>
    </submittedName>
</protein>
<dbReference type="STRING" id="671072.PL9214290086"/>
<dbReference type="EMBL" id="CZDF01000132">
    <property type="protein sequence ID" value="CUR30496.1"/>
    <property type="molecule type" value="Genomic_DNA"/>
</dbReference>
<dbReference type="RefSeq" id="WP_186440292.1">
    <property type="nucleotide sequence ID" value="NZ_LN889782.1"/>
</dbReference>
<organism evidence="1 2">
    <name type="scientific">Planktothrix tepida PCC 9214</name>
    <dbReference type="NCBI Taxonomy" id="671072"/>
    <lineage>
        <taxon>Bacteria</taxon>
        <taxon>Bacillati</taxon>
        <taxon>Cyanobacteriota</taxon>
        <taxon>Cyanophyceae</taxon>
        <taxon>Oscillatoriophycideae</taxon>
        <taxon>Oscillatoriales</taxon>
        <taxon>Microcoleaceae</taxon>
        <taxon>Planktothrix</taxon>
    </lineage>
</organism>
<name>A0A1J1LDH7_9CYAN</name>
<accession>A0A1J1LDH7</accession>
<keyword evidence="2" id="KW-1185">Reference proteome</keyword>
<dbReference type="Proteomes" id="UP000184315">
    <property type="component" value="Unassembled WGS sequence"/>
</dbReference>
<evidence type="ECO:0000313" key="2">
    <source>
        <dbReference type="Proteomes" id="UP000184315"/>
    </source>
</evidence>
<gene>
    <name evidence="1" type="ORF">PL9214290086</name>
</gene>
<proteinExistence type="predicted"/>
<dbReference type="AlphaFoldDB" id="A0A1J1LDH7"/>
<reference evidence="2" key="1">
    <citation type="submission" date="2015-10" db="EMBL/GenBank/DDBJ databases">
        <authorList>
            <person name="Regsiter A."/>
            <person name="william w."/>
        </authorList>
    </citation>
    <scope>NUCLEOTIDE SEQUENCE [LARGE SCALE GENOMIC DNA]</scope>
</reference>